<keyword evidence="1" id="KW-0732">Signal</keyword>
<dbReference type="EMBL" id="CP021023">
    <property type="protein sequence ID" value="ARN55696.1"/>
    <property type="molecule type" value="Genomic_DNA"/>
</dbReference>
<name>A0A1W6LIX5_9BACT</name>
<protein>
    <recommendedName>
        <fullName evidence="4">PEP-CTERM protein-sorting domain-containing protein</fullName>
    </recommendedName>
</protein>
<dbReference type="AlphaFoldDB" id="A0A1W6LIX5"/>
<dbReference type="KEGG" id="pbp:STSP1_00059"/>
<feature type="signal peptide" evidence="1">
    <location>
        <begin position="1"/>
        <end position="19"/>
    </location>
</feature>
<proteinExistence type="predicted"/>
<organism evidence="2 3">
    <name type="scientific">Sedimentisphaera salicampi</name>
    <dbReference type="NCBI Taxonomy" id="1941349"/>
    <lineage>
        <taxon>Bacteria</taxon>
        <taxon>Pseudomonadati</taxon>
        <taxon>Planctomycetota</taxon>
        <taxon>Phycisphaerae</taxon>
        <taxon>Sedimentisphaerales</taxon>
        <taxon>Sedimentisphaeraceae</taxon>
        <taxon>Sedimentisphaera</taxon>
    </lineage>
</organism>
<dbReference type="InterPro" id="IPR013424">
    <property type="entry name" value="Ice-binding_C"/>
</dbReference>
<accession>A0A1W6LIX5</accession>
<dbReference type="Proteomes" id="UP000193334">
    <property type="component" value="Chromosome"/>
</dbReference>
<dbReference type="STRING" id="1941349.STSP1_00059"/>
<evidence type="ECO:0000313" key="3">
    <source>
        <dbReference type="Proteomes" id="UP000193334"/>
    </source>
</evidence>
<dbReference type="NCBIfam" id="TIGR02595">
    <property type="entry name" value="PEP_CTERM"/>
    <property type="match status" value="1"/>
</dbReference>
<sequence length="195" mass="21667" precursor="true">MKKMLVVFAVCFAVFNAEGAVDWDIYDDASIQDGDVYLAVNIYDNPPEQTVVNMTGGDISLCSINNSATLNYKGGDISTLQANNQSVVMSDSVDIPTMYLYEETQAYIHNGSYGSSIFLYDNAKVHIYGYNFDYNELVSPNLLNGQWENGESFSLVFRNSYSYNSDQVILHEVPEPATVLLLVSAGGVLYNRRKS</sequence>
<keyword evidence="3" id="KW-1185">Reference proteome</keyword>
<feature type="chain" id="PRO_5013320758" description="PEP-CTERM protein-sorting domain-containing protein" evidence="1">
    <location>
        <begin position="20"/>
        <end position="195"/>
    </location>
</feature>
<reference evidence="3" key="1">
    <citation type="submission" date="2017-04" db="EMBL/GenBank/DDBJ databases">
        <title>Comparative genomics and description of representatives of a novel lineage of planctomycetes thriving in anoxic sediments.</title>
        <authorList>
            <person name="Spring S."/>
            <person name="Bunk B."/>
            <person name="Sproer C."/>
        </authorList>
    </citation>
    <scope>NUCLEOTIDE SEQUENCE [LARGE SCALE GENOMIC DNA]</scope>
    <source>
        <strain evidence="3">ST-PulAB-D4</strain>
    </source>
</reference>
<evidence type="ECO:0000256" key="1">
    <source>
        <dbReference type="SAM" id="SignalP"/>
    </source>
</evidence>
<evidence type="ECO:0008006" key="4">
    <source>
        <dbReference type="Google" id="ProtNLM"/>
    </source>
</evidence>
<evidence type="ECO:0000313" key="2">
    <source>
        <dbReference type="EMBL" id="ARN55696.1"/>
    </source>
</evidence>
<dbReference type="RefSeq" id="WP_085754428.1">
    <property type="nucleotide sequence ID" value="NZ_CP021023.1"/>
</dbReference>
<gene>
    <name evidence="2" type="ORF">STSP1_00059</name>
</gene>